<evidence type="ECO:0000256" key="1">
    <source>
        <dbReference type="SAM" id="MobiDB-lite"/>
    </source>
</evidence>
<accession>A0A3S5GXX8</accession>
<evidence type="ECO:0000256" key="2">
    <source>
        <dbReference type="SAM" id="SignalP"/>
    </source>
</evidence>
<proteinExistence type="predicted"/>
<feature type="region of interest" description="Disordered" evidence="1">
    <location>
        <begin position="45"/>
        <end position="70"/>
    </location>
</feature>
<evidence type="ECO:0000313" key="3">
    <source>
        <dbReference type="EMBL" id="AYM54060.1"/>
    </source>
</evidence>
<feature type="chain" id="PRO_5018684170" evidence="2">
    <location>
        <begin position="28"/>
        <end position="395"/>
    </location>
</feature>
<keyword evidence="2" id="KW-0732">Signal</keyword>
<organism evidence="3">
    <name type="scientific">Byssovorax cruenta</name>
    <dbReference type="NCBI Taxonomy" id="293647"/>
    <lineage>
        <taxon>Bacteria</taxon>
        <taxon>Pseudomonadati</taxon>
        <taxon>Myxococcota</taxon>
        <taxon>Polyangia</taxon>
        <taxon>Polyangiales</taxon>
        <taxon>Polyangiaceae</taxon>
        <taxon>Byssovorax</taxon>
    </lineage>
</organism>
<protein>
    <submittedName>
        <fullName evidence="3">Uncharacterized protein</fullName>
    </submittedName>
</protein>
<name>A0A3S5GXX8_9BACT</name>
<sequence length="395" mass="39517">MRMTSFIAKRLALGAAFASAVAVFAPAACVYPDYVFTEPEIAGGGGSGSGQGSDAASSSTGIDTGGEDCTNGADDNGNNLVDCEDPGCSGAGYACVSEVNEEGWSSYVELFDGAVGSDPGCPDPFKMQAYLGGAGVTAMPATCSCTCDPPQGACTIPELQVSDLSCAQILAGASYCFGKLPATPGVACDGQMGQPGGLTICGAPKACSGSKACNGSINNLDGATYTLNGTCTPNAKPPVKQPATWSTIARACGSAAGKGCNGGQVCLPTPAAPFQTGVCVYKAGDNECPTLFPTKHVYYDKFEDTRGCSDCSCGNPLGGACTATIDIYKDPTVNTCNTLLTTMMTGSCVDLTGNPTVGGRKVTEVKVTDPGSCPSSGGQPQGAVAPIGPTTFCCR</sequence>
<dbReference type="EMBL" id="MH908916">
    <property type="protein sequence ID" value="AYM54060.1"/>
    <property type="molecule type" value="Genomic_DNA"/>
</dbReference>
<feature type="compositionally biased region" description="Low complexity" evidence="1">
    <location>
        <begin position="52"/>
        <end position="61"/>
    </location>
</feature>
<reference evidence="3" key="1">
    <citation type="journal article" date="2018" name="J. Ind. Microbiol. Biotechnol.">
        <title>Genome mining reveals uncommon alkylpyrones as type III PKS products from myxobacteria.</title>
        <authorList>
            <person name="Hug J.J."/>
            <person name="Panter F."/>
            <person name="Krug D."/>
            <person name="Muller R."/>
        </authorList>
    </citation>
    <scope>NUCLEOTIDE SEQUENCE</scope>
    <source>
        <strain evidence="3">MSr4204</strain>
    </source>
</reference>
<feature type="signal peptide" evidence="2">
    <location>
        <begin position="1"/>
        <end position="27"/>
    </location>
</feature>
<dbReference type="AlphaFoldDB" id="A0A3S5GXX8"/>